<dbReference type="RefSeq" id="WP_006372200.1">
    <property type="nucleotide sequence ID" value="NZ_JAAXPC010000018.1"/>
</dbReference>
<dbReference type="PRINTS" id="PR00359">
    <property type="entry name" value="BP450"/>
</dbReference>
<evidence type="ECO:0000313" key="9">
    <source>
        <dbReference type="EMBL" id="NKY04453.1"/>
    </source>
</evidence>
<proteinExistence type="inferred from homology"/>
<comment type="similarity">
    <text evidence="2 8">Belongs to the cytochrome P450 family.</text>
</comment>
<evidence type="ECO:0000256" key="6">
    <source>
        <dbReference type="ARBA" id="ARBA00023004"/>
    </source>
</evidence>
<organism evidence="9 10">
    <name type="scientific">Gordonia polyisoprenivorans</name>
    <dbReference type="NCBI Taxonomy" id="84595"/>
    <lineage>
        <taxon>Bacteria</taxon>
        <taxon>Bacillati</taxon>
        <taxon>Actinomycetota</taxon>
        <taxon>Actinomycetes</taxon>
        <taxon>Mycobacteriales</taxon>
        <taxon>Gordoniaceae</taxon>
        <taxon>Gordonia</taxon>
    </lineage>
</organism>
<evidence type="ECO:0000256" key="5">
    <source>
        <dbReference type="ARBA" id="ARBA00023002"/>
    </source>
</evidence>
<gene>
    <name evidence="9" type="ORF">HGA05_23065</name>
</gene>
<accession>A0A846WUW3</accession>
<comment type="caution">
    <text evidence="9">The sequence shown here is derived from an EMBL/GenBank/DDBJ whole genome shotgun (WGS) entry which is preliminary data.</text>
</comment>
<evidence type="ECO:0000256" key="7">
    <source>
        <dbReference type="ARBA" id="ARBA00023033"/>
    </source>
</evidence>
<dbReference type="GO" id="GO:0004497">
    <property type="term" value="F:monooxygenase activity"/>
    <property type="evidence" value="ECO:0007669"/>
    <property type="project" value="UniProtKB-KW"/>
</dbReference>
<evidence type="ECO:0000256" key="8">
    <source>
        <dbReference type="RuleBase" id="RU000461"/>
    </source>
</evidence>
<dbReference type="FunFam" id="1.10.630.10:FF:000018">
    <property type="entry name" value="Cytochrome P450 monooxygenase"/>
    <property type="match status" value="1"/>
</dbReference>
<keyword evidence="5 8" id="KW-0560">Oxidoreductase</keyword>
<dbReference type="PANTHER" id="PTHR46696">
    <property type="entry name" value="P450, PUTATIVE (EUROFUNG)-RELATED"/>
    <property type="match status" value="1"/>
</dbReference>
<keyword evidence="3 8" id="KW-0349">Heme</keyword>
<keyword evidence="7 8" id="KW-0503">Monooxygenase</keyword>
<dbReference type="Pfam" id="PF00067">
    <property type="entry name" value="p450"/>
    <property type="match status" value="1"/>
</dbReference>
<dbReference type="InterPro" id="IPR001128">
    <property type="entry name" value="Cyt_P450"/>
</dbReference>
<protein>
    <submittedName>
        <fullName evidence="9">Cytochrome P450</fullName>
    </submittedName>
</protein>
<dbReference type="CDD" id="cd20625">
    <property type="entry name" value="CYP164-like"/>
    <property type="match status" value="1"/>
</dbReference>
<evidence type="ECO:0000256" key="1">
    <source>
        <dbReference type="ARBA" id="ARBA00001971"/>
    </source>
</evidence>
<sequence>MIATAYDPTDPDQLRDPYGVFAELREQNGVFWSDVLSGWVAVDWESVNAVVTTPAVFSANRIVAVHGRLSDVDRANAADVLRWLSLWMVFQDPPNHTRLRKYLTNVINPRMAATMAPAITEITDEILGELPTDTPFDFFREVGLRLPGYVVMDLLGVPRQRLAEVKQWSDEMMLFIGSSRGVEDKYGRAKHGAESMAGLFRGLIDDRRQNPRDDVLTRMITLEVGGETMTEDELVAAMMMIGNGAQETTAHLLSNGILALHDQPEAAARLRADLAGLIPTAIDEFLRFDSPVLSTGRLVTTNVDLGGQSLKAGDRIFAMLAAANRDPIVFDSPDELRLEGRPNGHLAFSKGVHFCLGAPLARLEGQIAFTQLLQRFPNLTLGEPTSSIPWTNSMVARGPQRLPIILDPEG</sequence>
<dbReference type="GO" id="GO:0020037">
    <property type="term" value="F:heme binding"/>
    <property type="evidence" value="ECO:0007669"/>
    <property type="project" value="InterPro"/>
</dbReference>
<dbReference type="PROSITE" id="PS00086">
    <property type="entry name" value="CYTOCHROME_P450"/>
    <property type="match status" value="1"/>
</dbReference>
<evidence type="ECO:0000256" key="4">
    <source>
        <dbReference type="ARBA" id="ARBA00022723"/>
    </source>
</evidence>
<evidence type="ECO:0000256" key="3">
    <source>
        <dbReference type="ARBA" id="ARBA00022617"/>
    </source>
</evidence>
<dbReference type="Gene3D" id="1.10.630.10">
    <property type="entry name" value="Cytochrome P450"/>
    <property type="match status" value="1"/>
</dbReference>
<dbReference type="InterPro" id="IPR017972">
    <property type="entry name" value="Cyt_P450_CS"/>
</dbReference>
<reference evidence="9 10" key="1">
    <citation type="submission" date="2020-04" db="EMBL/GenBank/DDBJ databases">
        <title>MicrobeNet Type strains.</title>
        <authorList>
            <person name="Nicholson A.C."/>
        </authorList>
    </citation>
    <scope>NUCLEOTIDE SEQUENCE [LARGE SCALE GENOMIC DNA]</scope>
    <source>
        <strain evidence="9 10">ATCC BAA-14</strain>
    </source>
</reference>
<evidence type="ECO:0000256" key="2">
    <source>
        <dbReference type="ARBA" id="ARBA00010617"/>
    </source>
</evidence>
<evidence type="ECO:0000313" key="10">
    <source>
        <dbReference type="Proteomes" id="UP000563898"/>
    </source>
</evidence>
<comment type="cofactor">
    <cofactor evidence="1">
        <name>heme</name>
        <dbReference type="ChEBI" id="CHEBI:30413"/>
    </cofactor>
</comment>
<dbReference type="Proteomes" id="UP000563898">
    <property type="component" value="Unassembled WGS sequence"/>
</dbReference>
<keyword evidence="6 8" id="KW-0408">Iron</keyword>
<keyword evidence="4 8" id="KW-0479">Metal-binding</keyword>
<dbReference type="GO" id="GO:0005506">
    <property type="term" value="F:iron ion binding"/>
    <property type="evidence" value="ECO:0007669"/>
    <property type="project" value="InterPro"/>
</dbReference>
<dbReference type="GO" id="GO:0016705">
    <property type="term" value="F:oxidoreductase activity, acting on paired donors, with incorporation or reduction of molecular oxygen"/>
    <property type="evidence" value="ECO:0007669"/>
    <property type="project" value="InterPro"/>
</dbReference>
<dbReference type="PANTHER" id="PTHR46696:SF1">
    <property type="entry name" value="CYTOCHROME P450 YJIB-RELATED"/>
    <property type="match status" value="1"/>
</dbReference>
<dbReference type="InterPro" id="IPR036396">
    <property type="entry name" value="Cyt_P450_sf"/>
</dbReference>
<dbReference type="EMBL" id="JAAXPC010000018">
    <property type="protein sequence ID" value="NKY04453.1"/>
    <property type="molecule type" value="Genomic_DNA"/>
</dbReference>
<dbReference type="InterPro" id="IPR002397">
    <property type="entry name" value="Cyt_P450_B"/>
</dbReference>
<dbReference type="AlphaFoldDB" id="A0A846WUW3"/>
<dbReference type="SUPFAM" id="SSF48264">
    <property type="entry name" value="Cytochrome P450"/>
    <property type="match status" value="1"/>
</dbReference>
<name>A0A846WUW3_9ACTN</name>